<comment type="caution">
    <text evidence="3">The sequence shown here is derived from an EMBL/GenBank/DDBJ whole genome shotgun (WGS) entry which is preliminary data.</text>
</comment>
<dbReference type="Pfam" id="PF13837">
    <property type="entry name" value="Myb_DNA-bind_4"/>
    <property type="match status" value="1"/>
</dbReference>
<dbReference type="Proteomes" id="UP000886520">
    <property type="component" value="Chromosome 24"/>
</dbReference>
<feature type="region of interest" description="Disordered" evidence="1">
    <location>
        <begin position="168"/>
        <end position="196"/>
    </location>
</feature>
<name>A0A9D4U2Q2_ADICA</name>
<feature type="region of interest" description="Disordered" evidence="1">
    <location>
        <begin position="1"/>
        <end position="27"/>
    </location>
</feature>
<dbReference type="Gene3D" id="1.10.10.60">
    <property type="entry name" value="Homeodomain-like"/>
    <property type="match status" value="1"/>
</dbReference>
<dbReference type="AlphaFoldDB" id="A0A9D4U2Q2"/>
<gene>
    <name evidence="3" type="ORF">GOP47_0024934</name>
</gene>
<feature type="domain" description="Myb-like" evidence="2">
    <location>
        <begin position="35"/>
        <end position="96"/>
    </location>
</feature>
<evidence type="ECO:0000259" key="2">
    <source>
        <dbReference type="PROSITE" id="PS50090"/>
    </source>
</evidence>
<organism evidence="3 4">
    <name type="scientific">Adiantum capillus-veneris</name>
    <name type="common">Maidenhair fern</name>
    <dbReference type="NCBI Taxonomy" id="13818"/>
    <lineage>
        <taxon>Eukaryota</taxon>
        <taxon>Viridiplantae</taxon>
        <taxon>Streptophyta</taxon>
        <taxon>Embryophyta</taxon>
        <taxon>Tracheophyta</taxon>
        <taxon>Polypodiopsida</taxon>
        <taxon>Polypodiidae</taxon>
        <taxon>Polypodiales</taxon>
        <taxon>Pteridineae</taxon>
        <taxon>Pteridaceae</taxon>
        <taxon>Vittarioideae</taxon>
        <taxon>Adiantum</taxon>
    </lineage>
</organism>
<evidence type="ECO:0000313" key="3">
    <source>
        <dbReference type="EMBL" id="KAI5060514.1"/>
    </source>
</evidence>
<dbReference type="InterPro" id="IPR044822">
    <property type="entry name" value="Myb_DNA-bind_4"/>
</dbReference>
<evidence type="ECO:0000313" key="4">
    <source>
        <dbReference type="Proteomes" id="UP000886520"/>
    </source>
</evidence>
<evidence type="ECO:0000256" key="1">
    <source>
        <dbReference type="SAM" id="MobiDB-lite"/>
    </source>
</evidence>
<proteinExistence type="predicted"/>
<protein>
    <recommendedName>
        <fullName evidence="2">Myb-like domain-containing protein</fullName>
    </recommendedName>
</protein>
<dbReference type="InterPro" id="IPR001005">
    <property type="entry name" value="SANT/Myb"/>
</dbReference>
<dbReference type="PROSITE" id="PS50090">
    <property type="entry name" value="MYB_LIKE"/>
    <property type="match status" value="1"/>
</dbReference>
<feature type="compositionally biased region" description="Polar residues" evidence="1">
    <location>
        <begin position="1"/>
        <end position="12"/>
    </location>
</feature>
<keyword evidence="4" id="KW-1185">Reference proteome</keyword>
<dbReference type="EMBL" id="JABFUD020000024">
    <property type="protein sequence ID" value="KAI5060514.1"/>
    <property type="molecule type" value="Genomic_DNA"/>
</dbReference>
<dbReference type="PANTHER" id="PTHR33492:SF11">
    <property type="entry name" value="OS04G0670900 PROTEIN"/>
    <property type="match status" value="1"/>
</dbReference>
<feature type="compositionally biased region" description="Basic and acidic residues" evidence="1">
    <location>
        <begin position="13"/>
        <end position="22"/>
    </location>
</feature>
<sequence length="285" mass="32777">MQPSPKNASKNTPKIDKKKPNIQDRSSTGDTLAYWDWKETEVLIKAKFFLEDAKEAGEVPKFLRKMESWNIISSKCAENGVFRTWKQCIDRWNRVLKDFKTIYDYGRNTPSGCSSYWAIESFECKRKKLLARFSEQVFAIMEVRCGAKHLIEPGDILVDTSDHIIGDDKKEIKSQSKGTEDEDPPLKEKISSHKRHRRGRVVEMLEGLEAPSVKLVDVSANVEEKQAKIDQGLIEITREEYEAARELNVKRIQLEEARLDNERDGNLALFKISNAIESFSSKLHV</sequence>
<accession>A0A9D4U2Q2</accession>
<dbReference type="PANTHER" id="PTHR33492">
    <property type="entry name" value="OSJNBA0043A12.37 PROTEIN-RELATED"/>
    <property type="match status" value="1"/>
</dbReference>
<dbReference type="OrthoDB" id="10414913at2759"/>
<reference evidence="3" key="1">
    <citation type="submission" date="2021-01" db="EMBL/GenBank/DDBJ databases">
        <title>Adiantum capillus-veneris genome.</title>
        <authorList>
            <person name="Fang Y."/>
            <person name="Liao Q."/>
        </authorList>
    </citation>
    <scope>NUCLEOTIDE SEQUENCE</scope>
    <source>
        <strain evidence="3">H3</strain>
        <tissue evidence="3">Leaf</tissue>
    </source>
</reference>